<dbReference type="EMBL" id="JH611164">
    <property type="protein sequence ID" value="EJP73928.1"/>
    <property type="molecule type" value="Genomic_DNA"/>
</dbReference>
<dbReference type="Proteomes" id="UP000010116">
    <property type="component" value="Unassembled WGS sequence"/>
</dbReference>
<dbReference type="GO" id="GO:0009073">
    <property type="term" value="P:aromatic amino acid family biosynthetic process"/>
    <property type="evidence" value="ECO:0007669"/>
    <property type="project" value="UniProtKB-KW"/>
</dbReference>
<gene>
    <name evidence="6" type="ORF">NT02SARS_0697</name>
</gene>
<dbReference type="GO" id="GO:0003866">
    <property type="term" value="F:3-phosphoshikimate 1-carboxyvinyltransferase activity"/>
    <property type="evidence" value="ECO:0007669"/>
    <property type="project" value="TreeGrafter"/>
</dbReference>
<dbReference type="GO" id="GO:0008652">
    <property type="term" value="P:amino acid biosynthetic process"/>
    <property type="evidence" value="ECO:0007669"/>
    <property type="project" value="UniProtKB-KW"/>
</dbReference>
<evidence type="ECO:0000256" key="2">
    <source>
        <dbReference type="ARBA" id="ARBA00022605"/>
    </source>
</evidence>
<keyword evidence="4" id="KW-0057">Aromatic amino acid biosynthesis</keyword>
<evidence type="ECO:0000313" key="6">
    <source>
        <dbReference type="EMBL" id="EJP73928.1"/>
    </source>
</evidence>
<feature type="domain" description="Enolpyruvate transferase" evidence="5">
    <location>
        <begin position="1"/>
        <end position="268"/>
    </location>
</feature>
<evidence type="ECO:0000256" key="3">
    <source>
        <dbReference type="ARBA" id="ARBA00022679"/>
    </source>
</evidence>
<keyword evidence="2" id="KW-0028">Amino-acid biosynthesis</keyword>
<keyword evidence="1" id="KW-0963">Cytoplasm</keyword>
<keyword evidence="3 6" id="KW-0808">Transferase</keyword>
<dbReference type="HOGENOM" id="CLU_993556_0_0_6"/>
<dbReference type="SUPFAM" id="SSF55205">
    <property type="entry name" value="EPT/RTPC-like"/>
    <property type="match status" value="1"/>
</dbReference>
<evidence type="ECO:0000259" key="5">
    <source>
        <dbReference type="Pfam" id="PF00275"/>
    </source>
</evidence>
<dbReference type="InterPro" id="IPR036968">
    <property type="entry name" value="Enolpyruvate_Tfrase_sf"/>
</dbReference>
<reference evidence="6 7" key="1">
    <citation type="journal article" date="2012" name="ISME J.">
        <title>Genomic insights to SAR86, an abundant and uncultivated marine bacterial lineage.</title>
        <authorList>
            <person name="Dupont C.L."/>
            <person name="Rusch D.B."/>
            <person name="Yooseph S."/>
            <person name="Lombardo M.J."/>
            <person name="Richter R.A."/>
            <person name="Valas R."/>
            <person name="Novotny M."/>
            <person name="Yee-Greenbaum J."/>
            <person name="Selengut J.D."/>
            <person name="Haft D.H."/>
            <person name="Halpern A.L."/>
            <person name="Lasken R.S."/>
            <person name="Nealson K."/>
            <person name="Friedman R."/>
            <person name="Venter J.C."/>
        </authorList>
    </citation>
    <scope>NUCLEOTIDE SEQUENCE [LARGE SCALE GENOMIC DNA]</scope>
</reference>
<dbReference type="Pfam" id="PF00275">
    <property type="entry name" value="EPSP_synthase"/>
    <property type="match status" value="1"/>
</dbReference>
<dbReference type="PANTHER" id="PTHR21090">
    <property type="entry name" value="AROM/DEHYDROQUINATE SYNTHASE"/>
    <property type="match status" value="1"/>
</dbReference>
<dbReference type="GO" id="GO:0009423">
    <property type="term" value="P:chorismate biosynthetic process"/>
    <property type="evidence" value="ECO:0007669"/>
    <property type="project" value="TreeGrafter"/>
</dbReference>
<dbReference type="InterPro" id="IPR013792">
    <property type="entry name" value="RNA3'P_cycl/enolpyr_Trfase_a/b"/>
</dbReference>
<dbReference type="AlphaFoldDB" id="J5KIK6"/>
<evidence type="ECO:0000256" key="4">
    <source>
        <dbReference type="ARBA" id="ARBA00023141"/>
    </source>
</evidence>
<dbReference type="FunFam" id="3.65.10.10:FF:000006">
    <property type="entry name" value="3-phosphoshikimate 1-carboxyvinyltransferase"/>
    <property type="match status" value="1"/>
</dbReference>
<sequence length="280" mass="31031">MPIASAQVKSSLLLAALTAKKNITIVEGKYTRDHTERMINYFGGRVSSINKESKNYISLSDKSMDKEHSNYIVAGDFSSSAFIIVAALISNEADILIKNVGINETRSGLIYVLKEMNGDIQILNKRNQSNEEVADIRVRSSKLKGIEVPTWVIPNIIDEIPILSIAASFADGKTSIKDAKELRVKESDRLQATSDGLSKIGVHHKQLEDGIEIYGDSNFFIDRENIIISSYDDHRIAMSFLVAGMKSQNGIKVKDCENIKTSFPNFIELMNNLGGNLCEI</sequence>
<dbReference type="PANTHER" id="PTHR21090:SF5">
    <property type="entry name" value="PENTAFUNCTIONAL AROM POLYPEPTIDE"/>
    <property type="match status" value="1"/>
</dbReference>
<protein>
    <submittedName>
        <fullName evidence="6">3-phosphoshikimate 1-carboxyvinyltransferase</fullName>
    </submittedName>
</protein>
<dbReference type="InterPro" id="IPR023193">
    <property type="entry name" value="EPSP_synthase_CS"/>
</dbReference>
<dbReference type="InterPro" id="IPR001986">
    <property type="entry name" value="Enolpyruvate_Tfrase_dom"/>
</dbReference>
<proteinExistence type="predicted"/>
<name>J5KIK6_9GAMM</name>
<evidence type="ECO:0000256" key="1">
    <source>
        <dbReference type="ARBA" id="ARBA00022490"/>
    </source>
</evidence>
<evidence type="ECO:0000313" key="7">
    <source>
        <dbReference type="Proteomes" id="UP000010116"/>
    </source>
</evidence>
<dbReference type="Gene3D" id="3.65.10.10">
    <property type="entry name" value="Enolpyruvate transferase domain"/>
    <property type="match status" value="2"/>
</dbReference>
<dbReference type="PROSITE" id="PS00885">
    <property type="entry name" value="EPSP_SYNTHASE_2"/>
    <property type="match status" value="1"/>
</dbReference>
<organism evidence="6 7">
    <name type="scientific">SAR86 cluster bacterium SAR86B</name>
    <dbReference type="NCBI Taxonomy" id="1123867"/>
    <lineage>
        <taxon>Bacteria</taxon>
        <taxon>Pseudomonadati</taxon>
        <taxon>Pseudomonadota</taxon>
        <taxon>Gammaproteobacteria</taxon>
        <taxon>SAR86 cluster</taxon>
    </lineage>
</organism>
<accession>J5KIK6</accession>